<dbReference type="GO" id="GO:0006779">
    <property type="term" value="P:porphyrin-containing compound biosynthetic process"/>
    <property type="evidence" value="ECO:0007669"/>
    <property type="project" value="InterPro"/>
</dbReference>
<dbReference type="SUPFAM" id="SSF51726">
    <property type="entry name" value="UROD/MetE-like"/>
    <property type="match status" value="1"/>
</dbReference>
<comment type="caution">
    <text evidence="2">The sequence shown here is derived from an EMBL/GenBank/DDBJ whole genome shotgun (WGS) entry which is preliminary data.</text>
</comment>
<dbReference type="PANTHER" id="PTHR47099:SF1">
    <property type="entry name" value="METHYLCOBAMIDE:COM METHYLTRANSFERASE MTBA"/>
    <property type="match status" value="1"/>
</dbReference>
<evidence type="ECO:0000259" key="1">
    <source>
        <dbReference type="Pfam" id="PF01208"/>
    </source>
</evidence>
<dbReference type="InterPro" id="IPR038071">
    <property type="entry name" value="UROD/MetE-like_sf"/>
</dbReference>
<proteinExistence type="predicted"/>
<accession>A0A1Y3GB83</accession>
<evidence type="ECO:0000313" key="3">
    <source>
        <dbReference type="Proteomes" id="UP000195137"/>
    </source>
</evidence>
<sequence>MTNLWIDYLSVRLLGGMNRRLVGADFETFSESVELQARGNVEVVKRYQLDWLVPLTYMHRTAEDFGAEIEFKTGKTPMHYPPTDWTAEDYEEKIVVPDGIGDSIQKRIDYTEKIVEEIPEVPVFAFISGPFTTLTQRVGTEQVLMDLYRSPDAVKKAMEKTEEYVVRCIEEGFANVEGLAGICLDELHGNKGIMGPDMYREFGAEYCGSVIDACEKSDLIFTQHNCGESAMFDIQISEWKPMAYSYAYYGERGENPDIPGMIEKYTDDTLLLGQIDPQHFYNYEPSEMKKHVKQLLETVLKSLKENDHTSKFGIYSGCEVPPTYGKFDNIGAVTDAMLEYGEDMQEEIIG</sequence>
<dbReference type="AlphaFoldDB" id="A0A1Y3GB83"/>
<feature type="domain" description="Uroporphyrinogen decarboxylase (URO-D)" evidence="1">
    <location>
        <begin position="14"/>
        <end position="339"/>
    </location>
</feature>
<dbReference type="Pfam" id="PF01208">
    <property type="entry name" value="URO-D"/>
    <property type="match status" value="1"/>
</dbReference>
<dbReference type="PANTHER" id="PTHR47099">
    <property type="entry name" value="METHYLCOBAMIDE:COM METHYLTRANSFERASE MTBA"/>
    <property type="match status" value="1"/>
</dbReference>
<gene>
    <name evidence="2" type="ORF">AMET1_0336</name>
</gene>
<dbReference type="GO" id="GO:0032259">
    <property type="term" value="P:methylation"/>
    <property type="evidence" value="ECO:0007669"/>
    <property type="project" value="UniProtKB-KW"/>
</dbReference>
<keyword evidence="3" id="KW-1185">Reference proteome</keyword>
<dbReference type="InterPro" id="IPR000257">
    <property type="entry name" value="Uroporphyrinogen_deCOase"/>
</dbReference>
<keyword evidence="2" id="KW-0489">Methyltransferase</keyword>
<evidence type="ECO:0000313" key="2">
    <source>
        <dbReference type="EMBL" id="OUJ18688.1"/>
    </source>
</evidence>
<protein>
    <submittedName>
        <fullName evidence="2">Methylcobalamin:coenzyme M methyltransferase MtbA</fullName>
    </submittedName>
</protein>
<reference evidence="2 3" key="1">
    <citation type="submission" date="2016-12" db="EMBL/GenBank/DDBJ databases">
        <title>Discovery of methanogenic haloarchaea.</title>
        <authorList>
            <person name="Sorokin D.Y."/>
            <person name="Makarova K.S."/>
            <person name="Abbas B."/>
            <person name="Ferrer M."/>
            <person name="Golyshin P.N."/>
        </authorList>
    </citation>
    <scope>NUCLEOTIDE SEQUENCE [LARGE SCALE GENOMIC DNA]</scope>
    <source>
        <strain evidence="2">AMET1</strain>
    </source>
</reference>
<name>A0A1Y3GB83_9EURY</name>
<organism evidence="2 3">
    <name type="scientific">Methanonatronarchaeum thermophilum</name>
    <dbReference type="NCBI Taxonomy" id="1927129"/>
    <lineage>
        <taxon>Archaea</taxon>
        <taxon>Methanobacteriati</taxon>
        <taxon>Methanobacteriota</taxon>
        <taxon>Methanonatronarchaeia</taxon>
        <taxon>Methanonatronarchaeales</taxon>
        <taxon>Methanonatronarchaeaceae</taxon>
        <taxon>Methanonatronarchaeum</taxon>
    </lineage>
</organism>
<dbReference type="InterPro" id="IPR052024">
    <property type="entry name" value="Methanogen_methyltrans"/>
</dbReference>
<dbReference type="EMBL" id="MRZU01000003">
    <property type="protein sequence ID" value="OUJ18688.1"/>
    <property type="molecule type" value="Genomic_DNA"/>
</dbReference>
<dbReference type="GO" id="GO:0008168">
    <property type="term" value="F:methyltransferase activity"/>
    <property type="evidence" value="ECO:0007669"/>
    <property type="project" value="UniProtKB-KW"/>
</dbReference>
<dbReference type="Proteomes" id="UP000195137">
    <property type="component" value="Unassembled WGS sequence"/>
</dbReference>
<keyword evidence="2" id="KW-0808">Transferase</keyword>
<dbReference type="Gene3D" id="3.20.20.210">
    <property type="match status" value="1"/>
</dbReference>
<dbReference type="GO" id="GO:0004853">
    <property type="term" value="F:uroporphyrinogen decarboxylase activity"/>
    <property type="evidence" value="ECO:0007669"/>
    <property type="project" value="InterPro"/>
</dbReference>